<accession>A0A1T4RJH7</accession>
<feature type="signal peptide" evidence="1">
    <location>
        <begin position="1"/>
        <end position="23"/>
    </location>
</feature>
<dbReference type="RefSeq" id="WP_078666162.1">
    <property type="nucleotide sequence ID" value="NZ_FUXM01000031.1"/>
</dbReference>
<gene>
    <name evidence="2" type="ORF">SAMN02745885_02144</name>
</gene>
<keyword evidence="3" id="KW-1185">Reference proteome</keyword>
<dbReference type="AlphaFoldDB" id="A0A1T4RJH7"/>
<evidence type="ECO:0000256" key="1">
    <source>
        <dbReference type="SAM" id="SignalP"/>
    </source>
</evidence>
<keyword evidence="1" id="KW-0732">Signal</keyword>
<evidence type="ECO:0000313" key="3">
    <source>
        <dbReference type="Proteomes" id="UP000189933"/>
    </source>
</evidence>
<sequence length="205" mass="23456">MQIRSRILAGMMLFLLLSGCAKGSTISGYDQSWLAADAREGLQAAWERDYRLLSIVAGNINRLRSSDQPAWILGKATGALEAFIYTEEQEYQRLDENRNISVEIKKELVTPGLLSQLLQTRAVLTHIKQDIFEPWSQSLLTNQALTVEQEKTIEQTKELLQKLTDIYEKLADEWEKMNGSQRQELVQELGQVQEQLQKLSYPRKG</sequence>
<protein>
    <recommendedName>
        <fullName evidence="4">Lipoprotein</fullName>
    </recommendedName>
</protein>
<organism evidence="2 3">
    <name type="scientific">Carboxydocella sporoproducens DSM 16521</name>
    <dbReference type="NCBI Taxonomy" id="1121270"/>
    <lineage>
        <taxon>Bacteria</taxon>
        <taxon>Bacillati</taxon>
        <taxon>Bacillota</taxon>
        <taxon>Clostridia</taxon>
        <taxon>Eubacteriales</taxon>
        <taxon>Clostridiales Family XVI. Incertae Sedis</taxon>
        <taxon>Carboxydocella</taxon>
    </lineage>
</organism>
<dbReference type="Proteomes" id="UP000189933">
    <property type="component" value="Unassembled WGS sequence"/>
</dbReference>
<dbReference type="EMBL" id="FUXM01000031">
    <property type="protein sequence ID" value="SKA15898.1"/>
    <property type="molecule type" value="Genomic_DNA"/>
</dbReference>
<evidence type="ECO:0000313" key="2">
    <source>
        <dbReference type="EMBL" id="SKA15898.1"/>
    </source>
</evidence>
<name>A0A1T4RJH7_9FIRM</name>
<proteinExistence type="predicted"/>
<reference evidence="3" key="1">
    <citation type="submission" date="2017-02" db="EMBL/GenBank/DDBJ databases">
        <authorList>
            <person name="Varghese N."/>
            <person name="Submissions S."/>
        </authorList>
    </citation>
    <scope>NUCLEOTIDE SEQUENCE [LARGE SCALE GENOMIC DNA]</scope>
    <source>
        <strain evidence="3">DSM 16521</strain>
    </source>
</reference>
<feature type="chain" id="PRO_5010587587" description="Lipoprotein" evidence="1">
    <location>
        <begin position="24"/>
        <end position="205"/>
    </location>
</feature>
<evidence type="ECO:0008006" key="4">
    <source>
        <dbReference type="Google" id="ProtNLM"/>
    </source>
</evidence>
<dbReference type="PROSITE" id="PS51257">
    <property type="entry name" value="PROKAR_LIPOPROTEIN"/>
    <property type="match status" value="1"/>
</dbReference>